<evidence type="ECO:0000256" key="1">
    <source>
        <dbReference type="ARBA" id="ARBA00008889"/>
    </source>
</evidence>
<dbReference type="AlphaFoldDB" id="D7G6X6"/>
<accession>D7G6X6</accession>
<keyword evidence="4" id="KW-1185">Reference proteome</keyword>
<sequence>MPRSQRNQKVSLTKTSKKGRELKQGIVSEVRKCVDEYPSVYVFSFVNLRSKLLKEVRLDFREDSRFFMGKNKVMILALGKSEQDEYQDNLRQVSKRLKGQVGLLFTRRPAEEVKTYFKALAVADHAPPGFVHDETIPLPTGSLGDWPVSMMEQFRKLGVVVEVEEGVLVNRKAINMCTAGEPISPEGAKLLALYDKKIATFTMSLLCRWSEGEFEALAEGTDDAMVTE</sequence>
<dbReference type="OrthoDB" id="10262308at2759"/>
<evidence type="ECO:0000313" key="3">
    <source>
        <dbReference type="EMBL" id="CBJ25669.1"/>
    </source>
</evidence>
<dbReference type="SUPFAM" id="SSF160369">
    <property type="entry name" value="Ribosomal protein L10-like"/>
    <property type="match status" value="1"/>
</dbReference>
<dbReference type="GO" id="GO:0000956">
    <property type="term" value="P:nuclear-transcribed mRNA catabolic process"/>
    <property type="evidence" value="ECO:0007669"/>
    <property type="project" value="TreeGrafter"/>
</dbReference>
<dbReference type="InterPro" id="IPR043141">
    <property type="entry name" value="Ribosomal_uL10-like_sf"/>
</dbReference>
<dbReference type="GO" id="GO:0042273">
    <property type="term" value="P:ribosomal large subunit biogenesis"/>
    <property type="evidence" value="ECO:0007669"/>
    <property type="project" value="TreeGrafter"/>
</dbReference>
<gene>
    <name evidence="3" type="ORF">Esi_0008_0075</name>
</gene>
<dbReference type="Pfam" id="PF17777">
    <property type="entry name" value="RL10P_insert"/>
    <property type="match status" value="1"/>
</dbReference>
<comment type="similarity">
    <text evidence="1">Belongs to the universal ribosomal protein uL10 family.</text>
</comment>
<dbReference type="InterPro" id="IPR043164">
    <property type="entry name" value="Ribosomal_uL10-like_insert_sf"/>
</dbReference>
<dbReference type="GO" id="GO:0005730">
    <property type="term" value="C:nucleolus"/>
    <property type="evidence" value="ECO:0007669"/>
    <property type="project" value="TreeGrafter"/>
</dbReference>
<dbReference type="STRING" id="2880.D7G6X6"/>
<proteinExistence type="inferred from homology"/>
<evidence type="ECO:0000313" key="4">
    <source>
        <dbReference type="Proteomes" id="UP000002630"/>
    </source>
</evidence>
<dbReference type="EMBL" id="FN649035">
    <property type="protein sequence ID" value="CBJ25669.1"/>
    <property type="molecule type" value="Genomic_DNA"/>
</dbReference>
<dbReference type="GO" id="GO:0006364">
    <property type="term" value="P:rRNA processing"/>
    <property type="evidence" value="ECO:0007669"/>
    <property type="project" value="TreeGrafter"/>
</dbReference>
<dbReference type="FunCoup" id="D7G6X6">
    <property type="interactions" value="518"/>
</dbReference>
<dbReference type="InterPro" id="IPR051742">
    <property type="entry name" value="Ribosome_Assembly_uL10"/>
</dbReference>
<dbReference type="Gene3D" id="3.30.70.1730">
    <property type="match status" value="1"/>
</dbReference>
<dbReference type="PANTHER" id="PTHR45841:SF1">
    <property type="entry name" value="MRNA TURNOVER PROTEIN 4 HOMOLOG"/>
    <property type="match status" value="1"/>
</dbReference>
<dbReference type="EMBL" id="FN649727">
    <property type="protein sequence ID" value="CBJ25669.1"/>
    <property type="molecule type" value="Genomic_DNA"/>
</dbReference>
<dbReference type="GO" id="GO:0003723">
    <property type="term" value="F:RNA binding"/>
    <property type="evidence" value="ECO:0007669"/>
    <property type="project" value="TreeGrafter"/>
</dbReference>
<protein>
    <recommendedName>
        <fullName evidence="2">Large ribosomal subunit protein uL10-like insertion domain-containing protein</fullName>
    </recommendedName>
</protein>
<dbReference type="InParanoid" id="D7G6X6"/>
<dbReference type="PANTHER" id="PTHR45841">
    <property type="entry name" value="MRNA TURNOVER PROTEIN 4 MRTO4"/>
    <property type="match status" value="1"/>
</dbReference>
<feature type="domain" description="Large ribosomal subunit protein uL10-like insertion" evidence="2">
    <location>
        <begin position="128"/>
        <end position="193"/>
    </location>
</feature>
<organism evidence="3 4">
    <name type="scientific">Ectocarpus siliculosus</name>
    <name type="common">Brown alga</name>
    <name type="synonym">Conferva siliculosa</name>
    <dbReference type="NCBI Taxonomy" id="2880"/>
    <lineage>
        <taxon>Eukaryota</taxon>
        <taxon>Sar</taxon>
        <taxon>Stramenopiles</taxon>
        <taxon>Ochrophyta</taxon>
        <taxon>PX clade</taxon>
        <taxon>Phaeophyceae</taxon>
        <taxon>Ectocarpales</taxon>
        <taxon>Ectocarpaceae</taxon>
        <taxon>Ectocarpus</taxon>
    </lineage>
</organism>
<name>D7G6X6_ECTSI</name>
<dbReference type="OMA" id="LEWAENY"/>
<dbReference type="Pfam" id="PF00466">
    <property type="entry name" value="Ribosomal_L10"/>
    <property type="match status" value="1"/>
</dbReference>
<dbReference type="InterPro" id="IPR001790">
    <property type="entry name" value="Ribosomal_uL10"/>
</dbReference>
<evidence type="ECO:0000259" key="2">
    <source>
        <dbReference type="Pfam" id="PF17777"/>
    </source>
</evidence>
<dbReference type="InterPro" id="IPR040637">
    <property type="entry name" value="Ribosomal_uL10-like_insert"/>
</dbReference>
<dbReference type="FunFam" id="3.30.70.1730:FF:000005">
    <property type="entry name" value="Ribosome assembly factor mrt4"/>
    <property type="match status" value="1"/>
</dbReference>
<dbReference type="Gene3D" id="3.90.105.20">
    <property type="match status" value="1"/>
</dbReference>
<dbReference type="eggNOG" id="KOG0816">
    <property type="taxonomic scope" value="Eukaryota"/>
</dbReference>
<dbReference type="Proteomes" id="UP000002630">
    <property type="component" value="Linkage Group LG02"/>
</dbReference>
<reference evidence="3 4" key="1">
    <citation type="journal article" date="2010" name="Nature">
        <title>The Ectocarpus genome and the independent evolution of multicellularity in brown algae.</title>
        <authorList>
            <person name="Cock J.M."/>
            <person name="Sterck L."/>
            <person name="Rouze P."/>
            <person name="Scornet D."/>
            <person name="Allen A.E."/>
            <person name="Amoutzias G."/>
            <person name="Anthouard V."/>
            <person name="Artiguenave F."/>
            <person name="Aury J.M."/>
            <person name="Badger J.H."/>
            <person name="Beszteri B."/>
            <person name="Billiau K."/>
            <person name="Bonnet E."/>
            <person name="Bothwell J.H."/>
            <person name="Bowler C."/>
            <person name="Boyen C."/>
            <person name="Brownlee C."/>
            <person name="Carrano C.J."/>
            <person name="Charrier B."/>
            <person name="Cho G.Y."/>
            <person name="Coelho S.M."/>
            <person name="Collen J."/>
            <person name="Corre E."/>
            <person name="Da Silva C."/>
            <person name="Delage L."/>
            <person name="Delaroque N."/>
            <person name="Dittami S.M."/>
            <person name="Doulbeau S."/>
            <person name="Elias M."/>
            <person name="Farnham G."/>
            <person name="Gachon C.M."/>
            <person name="Gschloessl B."/>
            <person name="Heesch S."/>
            <person name="Jabbari K."/>
            <person name="Jubin C."/>
            <person name="Kawai H."/>
            <person name="Kimura K."/>
            <person name="Kloareg B."/>
            <person name="Kupper F.C."/>
            <person name="Lang D."/>
            <person name="Le Bail A."/>
            <person name="Leblanc C."/>
            <person name="Lerouge P."/>
            <person name="Lohr M."/>
            <person name="Lopez P.J."/>
            <person name="Martens C."/>
            <person name="Maumus F."/>
            <person name="Michel G."/>
            <person name="Miranda-Saavedra D."/>
            <person name="Morales J."/>
            <person name="Moreau H."/>
            <person name="Motomura T."/>
            <person name="Nagasato C."/>
            <person name="Napoli C.A."/>
            <person name="Nelson D.R."/>
            <person name="Nyvall-Collen P."/>
            <person name="Peters A.F."/>
            <person name="Pommier C."/>
            <person name="Potin P."/>
            <person name="Poulain J."/>
            <person name="Quesneville H."/>
            <person name="Read B."/>
            <person name="Rensing S.A."/>
            <person name="Ritter A."/>
            <person name="Rousvoal S."/>
            <person name="Samanta M."/>
            <person name="Samson G."/>
            <person name="Schroeder D.C."/>
            <person name="Segurens B."/>
            <person name="Strittmatter M."/>
            <person name="Tonon T."/>
            <person name="Tregear J.W."/>
            <person name="Valentin K."/>
            <person name="von Dassow P."/>
            <person name="Yamagishi T."/>
            <person name="Van de Peer Y."/>
            <person name="Wincker P."/>
        </authorList>
    </citation>
    <scope>NUCLEOTIDE SEQUENCE [LARGE SCALE GENOMIC DNA]</scope>
    <source>
        <strain evidence="4">Ec32 / CCAP1310/4</strain>
    </source>
</reference>
<dbReference type="GO" id="GO:0030687">
    <property type="term" value="C:preribosome, large subunit precursor"/>
    <property type="evidence" value="ECO:0007669"/>
    <property type="project" value="TreeGrafter"/>
</dbReference>